<name>A0AB34JZQ0_PRYPA</name>
<protein>
    <submittedName>
        <fullName evidence="1">Uncharacterized protein</fullName>
    </submittedName>
</protein>
<accession>A0AB34JZQ0</accession>
<organism evidence="1 2">
    <name type="scientific">Prymnesium parvum</name>
    <name type="common">Toxic golden alga</name>
    <dbReference type="NCBI Taxonomy" id="97485"/>
    <lineage>
        <taxon>Eukaryota</taxon>
        <taxon>Haptista</taxon>
        <taxon>Haptophyta</taxon>
        <taxon>Prymnesiophyceae</taxon>
        <taxon>Prymnesiales</taxon>
        <taxon>Prymnesiaceae</taxon>
        <taxon>Prymnesium</taxon>
    </lineage>
</organism>
<sequence>MLRALTPLVATAQRAAGWVAGPTRWASTQKRKWGEKKWWQPVLPALAKLMLPKEKGKGRGLKRQQKRMQQVMAMAARRREGVRRNKMIRAARWEETKRKVQDIYTQYAKILQRDAAKGVPPPQLPP</sequence>
<reference evidence="1 2" key="1">
    <citation type="journal article" date="2024" name="Science">
        <title>Giant polyketide synthase enzymes in the biosynthesis of giant marine polyether toxins.</title>
        <authorList>
            <person name="Fallon T.R."/>
            <person name="Shende V.V."/>
            <person name="Wierzbicki I.H."/>
            <person name="Pendleton A.L."/>
            <person name="Watervoot N.F."/>
            <person name="Auber R.P."/>
            <person name="Gonzalez D.J."/>
            <person name="Wisecaver J.H."/>
            <person name="Moore B.S."/>
        </authorList>
    </citation>
    <scope>NUCLEOTIDE SEQUENCE [LARGE SCALE GENOMIC DNA]</scope>
    <source>
        <strain evidence="1 2">12B1</strain>
    </source>
</reference>
<evidence type="ECO:0000313" key="1">
    <source>
        <dbReference type="EMBL" id="KAL1526388.1"/>
    </source>
</evidence>
<comment type="caution">
    <text evidence="1">The sequence shown here is derived from an EMBL/GenBank/DDBJ whole genome shotgun (WGS) entry which is preliminary data.</text>
</comment>
<proteinExistence type="predicted"/>
<dbReference type="EMBL" id="JBGBPQ010000003">
    <property type="protein sequence ID" value="KAL1526388.1"/>
    <property type="molecule type" value="Genomic_DNA"/>
</dbReference>
<dbReference type="AlphaFoldDB" id="A0AB34JZQ0"/>
<evidence type="ECO:0000313" key="2">
    <source>
        <dbReference type="Proteomes" id="UP001515480"/>
    </source>
</evidence>
<keyword evidence="2" id="KW-1185">Reference proteome</keyword>
<dbReference type="Proteomes" id="UP001515480">
    <property type="component" value="Unassembled WGS sequence"/>
</dbReference>
<gene>
    <name evidence="1" type="ORF">AB1Y20_015101</name>
</gene>